<sequence>VSSKVPINPVTTEVSTSQAIACSSQPTLPITTAKRPACTQQINSCLPNTSKRQKLGNPPVLDAVFEGEKSSDPQSFGYVVEMLADVKRCMIGAIE</sequence>
<keyword evidence="2" id="KW-1185">Reference proteome</keyword>
<dbReference type="EnsemblMetazoa" id="ENSAATROPT014470">
    <property type="protein sequence ID" value="ENSAATROPP013193"/>
    <property type="gene ID" value="ENSAATROPG011743"/>
</dbReference>
<reference evidence="1" key="1">
    <citation type="submission" date="2024-04" db="UniProtKB">
        <authorList>
            <consortium name="EnsemblMetazoa"/>
        </authorList>
    </citation>
    <scope>IDENTIFICATION</scope>
    <source>
        <strain evidence="1">EBRO</strain>
    </source>
</reference>
<evidence type="ECO:0000313" key="1">
    <source>
        <dbReference type="EnsemblMetazoa" id="ENSAATROPP013193"/>
    </source>
</evidence>
<protein>
    <submittedName>
        <fullName evidence="1">Uncharacterized protein</fullName>
    </submittedName>
</protein>
<name>A0AAG5DRI6_ANOAO</name>
<dbReference type="AlphaFoldDB" id="A0AAG5DRI6"/>
<dbReference type="Proteomes" id="UP000075880">
    <property type="component" value="Unassembled WGS sequence"/>
</dbReference>
<proteinExistence type="predicted"/>
<organism evidence="1 2">
    <name type="scientific">Anopheles atroparvus</name>
    <name type="common">European mosquito</name>
    <dbReference type="NCBI Taxonomy" id="41427"/>
    <lineage>
        <taxon>Eukaryota</taxon>
        <taxon>Metazoa</taxon>
        <taxon>Ecdysozoa</taxon>
        <taxon>Arthropoda</taxon>
        <taxon>Hexapoda</taxon>
        <taxon>Insecta</taxon>
        <taxon>Pterygota</taxon>
        <taxon>Neoptera</taxon>
        <taxon>Endopterygota</taxon>
        <taxon>Diptera</taxon>
        <taxon>Nematocera</taxon>
        <taxon>Culicoidea</taxon>
        <taxon>Culicidae</taxon>
        <taxon>Anophelinae</taxon>
        <taxon>Anopheles</taxon>
    </lineage>
</organism>
<accession>A0AAG5DRI6</accession>
<evidence type="ECO:0000313" key="2">
    <source>
        <dbReference type="Proteomes" id="UP000075880"/>
    </source>
</evidence>